<sequence length="134" mass="15362">MSEFWAALGGAVIGGLLTAVTSWRLLKAQWQREDDRQREQAIWDEFEKIHEALKGVSLGESWMDRKVLVGLQIHLGRLGNLVEFKHPALFQVIDEVVTKLNSEQRATWVEGVNDLIHLSLNWIRDPKTFGRSDL</sequence>
<evidence type="ECO:0000313" key="2">
    <source>
        <dbReference type="EMBL" id="MFD1053529.1"/>
    </source>
</evidence>
<keyword evidence="3" id="KW-1185">Reference proteome</keyword>
<organism evidence="2 3">
    <name type="scientific">Terrabacter terrigena</name>
    <dbReference type="NCBI Taxonomy" id="574718"/>
    <lineage>
        <taxon>Bacteria</taxon>
        <taxon>Bacillati</taxon>
        <taxon>Actinomycetota</taxon>
        <taxon>Actinomycetes</taxon>
        <taxon>Micrococcales</taxon>
        <taxon>Intrasporangiaceae</taxon>
        <taxon>Terrabacter</taxon>
    </lineage>
</organism>
<evidence type="ECO:0000313" key="3">
    <source>
        <dbReference type="Proteomes" id="UP001597046"/>
    </source>
</evidence>
<proteinExistence type="predicted"/>
<feature type="transmembrane region" description="Helical" evidence="1">
    <location>
        <begin position="6"/>
        <end position="26"/>
    </location>
</feature>
<reference evidence="3" key="1">
    <citation type="journal article" date="2019" name="Int. J. Syst. Evol. Microbiol.">
        <title>The Global Catalogue of Microorganisms (GCM) 10K type strain sequencing project: providing services to taxonomists for standard genome sequencing and annotation.</title>
        <authorList>
            <consortium name="The Broad Institute Genomics Platform"/>
            <consortium name="The Broad Institute Genome Sequencing Center for Infectious Disease"/>
            <person name="Wu L."/>
            <person name="Ma J."/>
        </authorList>
    </citation>
    <scope>NUCLEOTIDE SEQUENCE [LARGE SCALE GENOMIC DNA]</scope>
    <source>
        <strain evidence="3">CCUG 57508</strain>
    </source>
</reference>
<dbReference type="RefSeq" id="WP_386051087.1">
    <property type="nucleotide sequence ID" value="NZ_JBHTKH010000002.1"/>
</dbReference>
<name>A0ABW3MVZ7_9MICO</name>
<keyword evidence="1" id="KW-0812">Transmembrane</keyword>
<evidence type="ECO:0000256" key="1">
    <source>
        <dbReference type="SAM" id="Phobius"/>
    </source>
</evidence>
<dbReference type="Proteomes" id="UP001597046">
    <property type="component" value="Unassembled WGS sequence"/>
</dbReference>
<accession>A0ABW3MVZ7</accession>
<gene>
    <name evidence="2" type="ORF">ACFQ2V_04350</name>
</gene>
<keyword evidence="1" id="KW-1133">Transmembrane helix</keyword>
<comment type="caution">
    <text evidence="2">The sequence shown here is derived from an EMBL/GenBank/DDBJ whole genome shotgun (WGS) entry which is preliminary data.</text>
</comment>
<protein>
    <submittedName>
        <fullName evidence="2">Uncharacterized protein</fullName>
    </submittedName>
</protein>
<dbReference type="EMBL" id="JBHTKH010000002">
    <property type="protein sequence ID" value="MFD1053529.1"/>
    <property type="molecule type" value="Genomic_DNA"/>
</dbReference>
<keyword evidence="1" id="KW-0472">Membrane</keyword>